<feature type="compositionally biased region" description="Low complexity" evidence="2">
    <location>
        <begin position="102"/>
        <end position="111"/>
    </location>
</feature>
<evidence type="ECO:0000313" key="4">
    <source>
        <dbReference type="Proteomes" id="UP001431209"/>
    </source>
</evidence>
<reference evidence="3 4" key="1">
    <citation type="submission" date="2024-03" db="EMBL/GenBank/DDBJ databases">
        <title>The Acrasis kona genome and developmental transcriptomes reveal deep origins of eukaryotic multicellular pathways.</title>
        <authorList>
            <person name="Sheikh S."/>
            <person name="Fu C.-J."/>
            <person name="Brown M.W."/>
            <person name="Baldauf S.L."/>
        </authorList>
    </citation>
    <scope>NUCLEOTIDE SEQUENCE [LARGE SCALE GENOMIC DNA]</scope>
    <source>
        <strain evidence="3 4">ATCC MYA-3509</strain>
    </source>
</reference>
<accession>A0AAW2Z239</accession>
<keyword evidence="1" id="KW-0175">Coiled coil</keyword>
<keyword evidence="4" id="KW-1185">Reference proteome</keyword>
<gene>
    <name evidence="3" type="ORF">AKO1_001441</name>
</gene>
<dbReference type="Proteomes" id="UP001431209">
    <property type="component" value="Unassembled WGS sequence"/>
</dbReference>
<name>A0AAW2Z239_9EUKA</name>
<dbReference type="EMBL" id="JAOPGA020000963">
    <property type="protein sequence ID" value="KAL0483474.1"/>
    <property type="molecule type" value="Genomic_DNA"/>
</dbReference>
<dbReference type="AlphaFoldDB" id="A0AAW2Z239"/>
<feature type="region of interest" description="Disordered" evidence="2">
    <location>
        <begin position="76"/>
        <end position="112"/>
    </location>
</feature>
<feature type="compositionally biased region" description="Polar residues" evidence="2">
    <location>
        <begin position="126"/>
        <end position="146"/>
    </location>
</feature>
<feature type="region of interest" description="Disordered" evidence="2">
    <location>
        <begin position="125"/>
        <end position="155"/>
    </location>
</feature>
<protein>
    <submittedName>
        <fullName evidence="3">Extl3</fullName>
    </submittedName>
</protein>
<evidence type="ECO:0000256" key="2">
    <source>
        <dbReference type="SAM" id="MobiDB-lite"/>
    </source>
</evidence>
<evidence type="ECO:0000256" key="1">
    <source>
        <dbReference type="SAM" id="Coils"/>
    </source>
</evidence>
<sequence length="155" mass="17880">MQLKHTLEMCLKNERVEPEVLDIIQEKEYAEVELQTDFAEMDIESLQNTIDDLSEQLATTKQRCDQYKELLRRFALGEHENSDMTGSDECERQQSPIESTEETSSQTTSEEVVVIRSARRKVAIDTNFNNSKNQPVSTPNISSTGYKNLFQKKKK</sequence>
<comment type="caution">
    <text evidence="3">The sequence shown here is derived from an EMBL/GenBank/DDBJ whole genome shotgun (WGS) entry which is preliminary data.</text>
</comment>
<evidence type="ECO:0000313" key="3">
    <source>
        <dbReference type="EMBL" id="KAL0483474.1"/>
    </source>
</evidence>
<proteinExistence type="predicted"/>
<organism evidence="3 4">
    <name type="scientific">Acrasis kona</name>
    <dbReference type="NCBI Taxonomy" id="1008807"/>
    <lineage>
        <taxon>Eukaryota</taxon>
        <taxon>Discoba</taxon>
        <taxon>Heterolobosea</taxon>
        <taxon>Tetramitia</taxon>
        <taxon>Eutetramitia</taxon>
        <taxon>Acrasidae</taxon>
        <taxon>Acrasis</taxon>
    </lineage>
</organism>
<feature type="coiled-coil region" evidence="1">
    <location>
        <begin position="29"/>
        <end position="70"/>
    </location>
</feature>